<proteinExistence type="predicted"/>
<dbReference type="InterPro" id="IPR009057">
    <property type="entry name" value="Homeodomain-like_sf"/>
</dbReference>
<dbReference type="SMART" id="SM00342">
    <property type="entry name" value="HTH_ARAC"/>
    <property type="match status" value="1"/>
</dbReference>
<keyword evidence="1" id="KW-0805">Transcription regulation</keyword>
<dbReference type="AlphaFoldDB" id="A0A3B0CGY8"/>
<dbReference type="GO" id="GO:0003700">
    <property type="term" value="F:DNA-binding transcription factor activity"/>
    <property type="evidence" value="ECO:0007669"/>
    <property type="project" value="InterPro"/>
</dbReference>
<dbReference type="EMBL" id="RBAH01000007">
    <property type="protein sequence ID" value="RKN84773.1"/>
    <property type="molecule type" value="Genomic_DNA"/>
</dbReference>
<dbReference type="Gene3D" id="2.60.120.10">
    <property type="entry name" value="Jelly Rolls"/>
    <property type="match status" value="1"/>
</dbReference>
<dbReference type="GO" id="GO:0043565">
    <property type="term" value="F:sequence-specific DNA binding"/>
    <property type="evidence" value="ECO:0007669"/>
    <property type="project" value="InterPro"/>
</dbReference>
<dbReference type="Proteomes" id="UP000282311">
    <property type="component" value="Unassembled WGS sequence"/>
</dbReference>
<keyword evidence="6" id="KW-1185">Reference proteome</keyword>
<sequence length="297" mass="34885">MNTTMYKELIAYQDNMLNINIFQQIRHFHTPFPETKYHYHKEIEMLYVQEGCLEIGIQDELHRLEPGDVVLIGTSQPHLTYAVPSEKAIYLTLHFDLQSYYDPSMLVHYRYFAEIDNPLSRVNELFRQNAKLRNDIGRTVLDIHQEMERRSSGYKMAVSLLVKQMLLAILRSDLDEAARSQEQIPAYPLHLVFEYVERHLADKIEMETISKMMNLSYSYFSKYFKRVMGLSFIEYVNIRRIKQAERLLLTKDGSIATIAEQVGITNIAHFYELFKRYNRCSPKEYALKLATSGSPDS</sequence>
<evidence type="ECO:0000313" key="6">
    <source>
        <dbReference type="Proteomes" id="UP000282311"/>
    </source>
</evidence>
<name>A0A3B0CGY8_9BACL</name>
<dbReference type="SUPFAM" id="SSF51215">
    <property type="entry name" value="Regulatory protein AraC"/>
    <property type="match status" value="1"/>
</dbReference>
<dbReference type="Gene3D" id="1.10.10.60">
    <property type="entry name" value="Homeodomain-like"/>
    <property type="match status" value="2"/>
</dbReference>
<evidence type="ECO:0000259" key="4">
    <source>
        <dbReference type="PROSITE" id="PS01124"/>
    </source>
</evidence>
<dbReference type="PANTHER" id="PTHR43280">
    <property type="entry name" value="ARAC-FAMILY TRANSCRIPTIONAL REGULATOR"/>
    <property type="match status" value="1"/>
</dbReference>
<keyword evidence="2" id="KW-0238">DNA-binding</keyword>
<dbReference type="Pfam" id="PF12833">
    <property type="entry name" value="HTH_18"/>
    <property type="match status" value="1"/>
</dbReference>
<dbReference type="Pfam" id="PF07883">
    <property type="entry name" value="Cupin_2"/>
    <property type="match status" value="1"/>
</dbReference>
<dbReference type="InterPro" id="IPR018062">
    <property type="entry name" value="HTH_AraC-typ_CS"/>
</dbReference>
<protein>
    <submittedName>
        <fullName evidence="5">AraC family transcriptional regulator</fullName>
    </submittedName>
</protein>
<dbReference type="SUPFAM" id="SSF46689">
    <property type="entry name" value="Homeodomain-like"/>
    <property type="match status" value="2"/>
</dbReference>
<keyword evidence="3" id="KW-0804">Transcription</keyword>
<evidence type="ECO:0000313" key="5">
    <source>
        <dbReference type="EMBL" id="RKN84773.1"/>
    </source>
</evidence>
<dbReference type="OrthoDB" id="288481at2"/>
<dbReference type="RefSeq" id="WP_120747515.1">
    <property type="nucleotide sequence ID" value="NZ_RBAH01000007.1"/>
</dbReference>
<evidence type="ECO:0000256" key="2">
    <source>
        <dbReference type="ARBA" id="ARBA00023125"/>
    </source>
</evidence>
<organism evidence="5 6">
    <name type="scientific">Paenibacillus ginsengarvi</name>
    <dbReference type="NCBI Taxonomy" id="400777"/>
    <lineage>
        <taxon>Bacteria</taxon>
        <taxon>Bacillati</taxon>
        <taxon>Bacillota</taxon>
        <taxon>Bacilli</taxon>
        <taxon>Bacillales</taxon>
        <taxon>Paenibacillaceae</taxon>
        <taxon>Paenibacillus</taxon>
    </lineage>
</organism>
<dbReference type="InterPro" id="IPR013096">
    <property type="entry name" value="Cupin_2"/>
</dbReference>
<dbReference type="InterPro" id="IPR018060">
    <property type="entry name" value="HTH_AraC"/>
</dbReference>
<dbReference type="PANTHER" id="PTHR43280:SF2">
    <property type="entry name" value="HTH-TYPE TRANSCRIPTIONAL REGULATOR EXSA"/>
    <property type="match status" value="1"/>
</dbReference>
<dbReference type="InterPro" id="IPR014710">
    <property type="entry name" value="RmlC-like_jellyroll"/>
</dbReference>
<evidence type="ECO:0000256" key="3">
    <source>
        <dbReference type="ARBA" id="ARBA00023163"/>
    </source>
</evidence>
<evidence type="ECO:0000256" key="1">
    <source>
        <dbReference type="ARBA" id="ARBA00023015"/>
    </source>
</evidence>
<gene>
    <name evidence="5" type="ORF">D7M11_12360</name>
</gene>
<accession>A0A3B0CGY8</accession>
<comment type="caution">
    <text evidence="5">The sequence shown here is derived from an EMBL/GenBank/DDBJ whole genome shotgun (WGS) entry which is preliminary data.</text>
</comment>
<dbReference type="InterPro" id="IPR037923">
    <property type="entry name" value="HTH-like"/>
</dbReference>
<feature type="domain" description="HTH araC/xylS-type" evidence="4">
    <location>
        <begin position="190"/>
        <end position="288"/>
    </location>
</feature>
<dbReference type="PROSITE" id="PS00041">
    <property type="entry name" value="HTH_ARAC_FAMILY_1"/>
    <property type="match status" value="1"/>
</dbReference>
<reference evidence="5 6" key="1">
    <citation type="journal article" date="2007" name="Int. J. Syst. Evol. Microbiol.">
        <title>Paenibacillus ginsengarvi sp. nov., isolated from soil from ginseng cultivation.</title>
        <authorList>
            <person name="Yoon M.H."/>
            <person name="Ten L.N."/>
            <person name="Im W.T."/>
        </authorList>
    </citation>
    <scope>NUCLEOTIDE SEQUENCE [LARGE SCALE GENOMIC DNA]</scope>
    <source>
        <strain evidence="5 6">KCTC 13059</strain>
    </source>
</reference>
<dbReference type="PROSITE" id="PS01124">
    <property type="entry name" value="HTH_ARAC_FAMILY_2"/>
    <property type="match status" value="1"/>
</dbReference>